<dbReference type="GO" id="GO:0012505">
    <property type="term" value="C:endomembrane system"/>
    <property type="evidence" value="ECO:0007669"/>
    <property type="project" value="UniProtKB-SubCell"/>
</dbReference>
<dbReference type="GO" id="GO:0008610">
    <property type="term" value="P:lipid biosynthetic process"/>
    <property type="evidence" value="ECO:0007669"/>
    <property type="project" value="InterPro"/>
</dbReference>
<evidence type="ECO:0000256" key="3">
    <source>
        <dbReference type="ARBA" id="ARBA00022989"/>
    </source>
</evidence>
<organism evidence="9 10">
    <name type="scientific">Nocardia cerradoensis</name>
    <dbReference type="NCBI Taxonomy" id="85688"/>
    <lineage>
        <taxon>Bacteria</taxon>
        <taxon>Bacillati</taxon>
        <taxon>Actinomycetota</taxon>
        <taxon>Actinomycetes</taxon>
        <taxon>Mycobacteriales</taxon>
        <taxon>Nocardiaceae</taxon>
        <taxon>Nocardia</taxon>
    </lineage>
</organism>
<dbReference type="GO" id="GO:0005506">
    <property type="term" value="F:iron ion binding"/>
    <property type="evidence" value="ECO:0007669"/>
    <property type="project" value="InterPro"/>
</dbReference>
<proteinExistence type="predicted"/>
<dbReference type="GO" id="GO:0050479">
    <property type="term" value="F:glyceryl-ether monooxygenase activity"/>
    <property type="evidence" value="ECO:0007669"/>
    <property type="project" value="TreeGrafter"/>
</dbReference>
<comment type="subcellular location">
    <subcellularLocation>
        <location evidence="1">Endomembrane system</location>
        <topology evidence="1">Multi-pass membrane protein</topology>
    </subcellularLocation>
</comment>
<accession>A0A231GW15</accession>
<feature type="transmembrane region" description="Helical" evidence="7">
    <location>
        <begin position="12"/>
        <end position="29"/>
    </location>
</feature>
<dbReference type="AlphaFoldDB" id="A0A231GW15"/>
<keyword evidence="3 7" id="KW-1133">Transmembrane helix</keyword>
<name>A0A231GW15_9NOCA</name>
<evidence type="ECO:0000256" key="1">
    <source>
        <dbReference type="ARBA" id="ARBA00004127"/>
    </source>
</evidence>
<protein>
    <recommendedName>
        <fullName evidence="8">Fatty acid hydroxylase domain-containing protein</fullName>
    </recommendedName>
</protein>
<sequence>MTLWEQINQPVTYAVPFFVLAMVLEIAALRGHAEDRAGYDVTDARTSLTMGFVSLFISGAAKFAALVGYAVLYVHAPWQVDPRNPLSWLAVMLAVDLLWYAYHRLAHRVRVVWAAHQVHHNSRYFNYATALRQKWNPWFELLAWVPLPLLGVPPWMIFTAWSFNLIYQFWVHTETIGKLPRWFEFVFNTPSHHRVHHASDREYLDRNYGGILILWDRMFGTFRAETFRPTYGLTKNIDSSNVLTLQYYEFGALWRDLRSTRRIREWAGYLFGPPGWDPGVARTGDIGDPLRPH</sequence>
<dbReference type="InterPro" id="IPR051689">
    <property type="entry name" value="Sterol_desaturase/TMEM195"/>
</dbReference>
<evidence type="ECO:0000256" key="7">
    <source>
        <dbReference type="SAM" id="Phobius"/>
    </source>
</evidence>
<evidence type="ECO:0000313" key="9">
    <source>
        <dbReference type="EMBL" id="OXR40768.1"/>
    </source>
</evidence>
<dbReference type="PANTHER" id="PTHR21624:SF1">
    <property type="entry name" value="ALKYLGLYCEROL MONOOXYGENASE"/>
    <property type="match status" value="1"/>
</dbReference>
<keyword evidence="4" id="KW-0560">Oxidoreductase</keyword>
<evidence type="ECO:0000256" key="5">
    <source>
        <dbReference type="ARBA" id="ARBA00023098"/>
    </source>
</evidence>
<reference evidence="9 10" key="1">
    <citation type="submission" date="2017-07" db="EMBL/GenBank/DDBJ databases">
        <title>First draft Genome Sequence of Nocardia cerradoensis isolated from human infection.</title>
        <authorList>
            <person name="Carrasco G."/>
        </authorList>
    </citation>
    <scope>NUCLEOTIDE SEQUENCE [LARGE SCALE GENOMIC DNA]</scope>
    <source>
        <strain evidence="9 10">CNM20130759</strain>
    </source>
</reference>
<gene>
    <name evidence="9" type="ORF">B7C42_07192</name>
</gene>
<keyword evidence="2 7" id="KW-0812">Transmembrane</keyword>
<feature type="transmembrane region" description="Helical" evidence="7">
    <location>
        <begin position="86"/>
        <end position="102"/>
    </location>
</feature>
<dbReference type="RefSeq" id="WP_094028036.1">
    <property type="nucleotide sequence ID" value="NZ_NGAF01000027.1"/>
</dbReference>
<keyword evidence="10" id="KW-1185">Reference proteome</keyword>
<comment type="caution">
    <text evidence="9">The sequence shown here is derived from an EMBL/GenBank/DDBJ whole genome shotgun (WGS) entry which is preliminary data.</text>
</comment>
<evidence type="ECO:0000259" key="8">
    <source>
        <dbReference type="Pfam" id="PF04116"/>
    </source>
</evidence>
<keyword evidence="6 7" id="KW-0472">Membrane</keyword>
<evidence type="ECO:0000256" key="6">
    <source>
        <dbReference type="ARBA" id="ARBA00023136"/>
    </source>
</evidence>
<evidence type="ECO:0000256" key="2">
    <source>
        <dbReference type="ARBA" id="ARBA00022692"/>
    </source>
</evidence>
<dbReference type="PANTHER" id="PTHR21624">
    <property type="entry name" value="STEROL DESATURASE-RELATED PROTEIN"/>
    <property type="match status" value="1"/>
</dbReference>
<dbReference type="Proteomes" id="UP000215506">
    <property type="component" value="Unassembled WGS sequence"/>
</dbReference>
<feature type="domain" description="Fatty acid hydroxylase" evidence="8">
    <location>
        <begin position="88"/>
        <end position="221"/>
    </location>
</feature>
<evidence type="ECO:0000313" key="10">
    <source>
        <dbReference type="Proteomes" id="UP000215506"/>
    </source>
</evidence>
<dbReference type="Pfam" id="PF04116">
    <property type="entry name" value="FA_hydroxylase"/>
    <property type="match status" value="1"/>
</dbReference>
<dbReference type="GO" id="GO:0006643">
    <property type="term" value="P:membrane lipid metabolic process"/>
    <property type="evidence" value="ECO:0007669"/>
    <property type="project" value="TreeGrafter"/>
</dbReference>
<evidence type="ECO:0000256" key="4">
    <source>
        <dbReference type="ARBA" id="ARBA00023002"/>
    </source>
</evidence>
<feature type="transmembrane region" description="Helical" evidence="7">
    <location>
        <begin position="141"/>
        <end position="163"/>
    </location>
</feature>
<dbReference type="GO" id="GO:0016020">
    <property type="term" value="C:membrane"/>
    <property type="evidence" value="ECO:0007669"/>
    <property type="project" value="GOC"/>
</dbReference>
<feature type="transmembrane region" description="Helical" evidence="7">
    <location>
        <begin position="50"/>
        <end position="74"/>
    </location>
</feature>
<keyword evidence="5" id="KW-0443">Lipid metabolism</keyword>
<dbReference type="InterPro" id="IPR006694">
    <property type="entry name" value="Fatty_acid_hydroxylase"/>
</dbReference>
<dbReference type="EMBL" id="NGAF01000027">
    <property type="protein sequence ID" value="OXR40768.1"/>
    <property type="molecule type" value="Genomic_DNA"/>
</dbReference>